<dbReference type="Proteomes" id="UP001177670">
    <property type="component" value="Unassembled WGS sequence"/>
</dbReference>
<dbReference type="EMBL" id="JAHYIQ010000021">
    <property type="protein sequence ID" value="KAK1122964.1"/>
    <property type="molecule type" value="Genomic_DNA"/>
</dbReference>
<comment type="caution">
    <text evidence="2">The sequence shown here is derived from an EMBL/GenBank/DDBJ whole genome shotgun (WGS) entry which is preliminary data.</text>
</comment>
<evidence type="ECO:0000313" key="2">
    <source>
        <dbReference type="EMBL" id="KAK1122964.1"/>
    </source>
</evidence>
<proteinExistence type="predicted"/>
<dbReference type="AlphaFoldDB" id="A0AA40FPH7"/>
<name>A0AA40FPH7_9HYME</name>
<evidence type="ECO:0000313" key="3">
    <source>
        <dbReference type="Proteomes" id="UP001177670"/>
    </source>
</evidence>
<accession>A0AA40FPH7</accession>
<keyword evidence="3" id="KW-1185">Reference proteome</keyword>
<reference evidence="2" key="1">
    <citation type="submission" date="2021-10" db="EMBL/GenBank/DDBJ databases">
        <title>Melipona bicolor Genome sequencing and assembly.</title>
        <authorList>
            <person name="Araujo N.S."/>
            <person name="Arias M.C."/>
        </authorList>
    </citation>
    <scope>NUCLEOTIDE SEQUENCE</scope>
    <source>
        <strain evidence="2">USP_2M_L1-L4_2017</strain>
        <tissue evidence="2">Whole body</tissue>
    </source>
</reference>
<protein>
    <submittedName>
        <fullName evidence="2">Uncharacterized protein</fullName>
    </submittedName>
</protein>
<evidence type="ECO:0000256" key="1">
    <source>
        <dbReference type="SAM" id="MobiDB-lite"/>
    </source>
</evidence>
<gene>
    <name evidence="2" type="ORF">K0M31_008602</name>
</gene>
<feature type="region of interest" description="Disordered" evidence="1">
    <location>
        <begin position="1"/>
        <end position="99"/>
    </location>
</feature>
<feature type="compositionally biased region" description="Polar residues" evidence="1">
    <location>
        <begin position="9"/>
        <end position="28"/>
    </location>
</feature>
<feature type="compositionally biased region" description="Basic and acidic residues" evidence="1">
    <location>
        <begin position="31"/>
        <end position="43"/>
    </location>
</feature>
<sequence>MNKRKASADKSSTQKASSRRPSVSSLQQKPLKPEKLPSTHDLVDPSDSLKITNKAADVSLPKTRFNSQNRCKEPRSCSSPRLKSFPSEKIKKLESPPPFSPKSMAALIGQQDPRQAGILYTAGHLEQCRDAGQGDVAVVQQHQQSQVGQCIINFYLSLLYCYQCCYEGLSLYL</sequence>
<organism evidence="2 3">
    <name type="scientific">Melipona bicolor</name>
    <dbReference type="NCBI Taxonomy" id="60889"/>
    <lineage>
        <taxon>Eukaryota</taxon>
        <taxon>Metazoa</taxon>
        <taxon>Ecdysozoa</taxon>
        <taxon>Arthropoda</taxon>
        <taxon>Hexapoda</taxon>
        <taxon>Insecta</taxon>
        <taxon>Pterygota</taxon>
        <taxon>Neoptera</taxon>
        <taxon>Endopterygota</taxon>
        <taxon>Hymenoptera</taxon>
        <taxon>Apocrita</taxon>
        <taxon>Aculeata</taxon>
        <taxon>Apoidea</taxon>
        <taxon>Anthophila</taxon>
        <taxon>Apidae</taxon>
        <taxon>Melipona</taxon>
    </lineage>
</organism>